<dbReference type="Pfam" id="PF01300">
    <property type="entry name" value="Sua5_yciO_yrdC"/>
    <property type="match status" value="1"/>
</dbReference>
<evidence type="ECO:0000256" key="11">
    <source>
        <dbReference type="ARBA" id="ARBA00022840"/>
    </source>
</evidence>
<evidence type="ECO:0000256" key="8">
    <source>
        <dbReference type="ARBA" id="ARBA00022694"/>
    </source>
</evidence>
<dbReference type="SUPFAM" id="SSF53137">
    <property type="entry name" value="Translational machinery components"/>
    <property type="match status" value="1"/>
</dbReference>
<evidence type="ECO:0000256" key="13">
    <source>
        <dbReference type="ARBA" id="ARBA00023274"/>
    </source>
</evidence>
<dbReference type="NCBIfam" id="TIGR00057">
    <property type="entry name" value="L-threonylcarbamoyladenylate synthase"/>
    <property type="match status" value="1"/>
</dbReference>
<dbReference type="PROSITE" id="PS51163">
    <property type="entry name" value="YRDC"/>
    <property type="match status" value="1"/>
</dbReference>
<gene>
    <name evidence="18" type="ORF">AGERDE_LOCUS4043</name>
</gene>
<keyword evidence="9" id="KW-0548">Nucleotidyltransferase</keyword>
<accession>A0A9N8ZIP6</accession>
<evidence type="ECO:0000256" key="1">
    <source>
        <dbReference type="ARBA" id="ARBA00004496"/>
    </source>
</evidence>
<dbReference type="Pfam" id="PF14204">
    <property type="entry name" value="Ribosomal_L18_c"/>
    <property type="match status" value="1"/>
</dbReference>
<protein>
    <recommendedName>
        <fullName evidence="5">Threonylcarbamoyl-AMP synthase</fullName>
        <ecNumber evidence="4">2.7.7.87</ecNumber>
    </recommendedName>
    <alternativeName>
        <fullName evidence="14">L-threonylcarbamoyladenylate synthase</fullName>
    </alternativeName>
</protein>
<comment type="function">
    <text evidence="16">Required for the formation of a threonylcarbamoyl group on adenosine at position 37 (t(6)A37) in tRNAs that read codons beginning with adenine. Likely catalyzes the conversion of L-threonine, HCO(3)(-)/CO(2) and ATP to give threonylcarbamoyl-AMP (TC-AMP) as the acyladenylate intermediate, with the release of diphosphate. Required for normal translation, by ensuring translation fidelity at the level of codon recognition, appropriate translation initiation selection and maintenance of reading frame. Also involved in telomere replication. Binds to single-stranded telomeric (ssTG) DNA and positively regulates telomere length.</text>
</comment>
<evidence type="ECO:0000256" key="16">
    <source>
        <dbReference type="ARBA" id="ARBA00056339"/>
    </source>
</evidence>
<evidence type="ECO:0000259" key="17">
    <source>
        <dbReference type="PROSITE" id="PS51163"/>
    </source>
</evidence>
<dbReference type="InterPro" id="IPR005485">
    <property type="entry name" value="Rbsml_uL18_euk_arch"/>
</dbReference>
<comment type="catalytic activity">
    <reaction evidence="15">
        <text>L-threonine + hydrogencarbonate + ATP = L-threonylcarbamoyladenylate + diphosphate + H2O</text>
        <dbReference type="Rhea" id="RHEA:36407"/>
        <dbReference type="ChEBI" id="CHEBI:15377"/>
        <dbReference type="ChEBI" id="CHEBI:17544"/>
        <dbReference type="ChEBI" id="CHEBI:30616"/>
        <dbReference type="ChEBI" id="CHEBI:33019"/>
        <dbReference type="ChEBI" id="CHEBI:57926"/>
        <dbReference type="ChEBI" id="CHEBI:73682"/>
        <dbReference type="EC" id="2.7.7.87"/>
    </reaction>
</comment>
<dbReference type="Proteomes" id="UP000789831">
    <property type="component" value="Unassembled WGS sequence"/>
</dbReference>
<dbReference type="InterPro" id="IPR006070">
    <property type="entry name" value="Sua5-like_dom"/>
</dbReference>
<dbReference type="GO" id="GO:0000027">
    <property type="term" value="P:ribosomal large subunit assembly"/>
    <property type="evidence" value="ECO:0007669"/>
    <property type="project" value="TreeGrafter"/>
</dbReference>
<dbReference type="EC" id="2.7.7.87" evidence="4"/>
<name>A0A9N8ZIP6_9GLOM</name>
<evidence type="ECO:0000256" key="6">
    <source>
        <dbReference type="ARBA" id="ARBA00022490"/>
    </source>
</evidence>
<dbReference type="GO" id="GO:0006412">
    <property type="term" value="P:translation"/>
    <property type="evidence" value="ECO:0007669"/>
    <property type="project" value="InterPro"/>
</dbReference>
<comment type="similarity">
    <text evidence="2">Belongs to the universal ribosomal protein uL18 family.</text>
</comment>
<dbReference type="GO" id="GO:0003735">
    <property type="term" value="F:structural constituent of ribosome"/>
    <property type="evidence" value="ECO:0007669"/>
    <property type="project" value="InterPro"/>
</dbReference>
<dbReference type="SUPFAM" id="SSF55821">
    <property type="entry name" value="YrdC/RibB"/>
    <property type="match status" value="1"/>
</dbReference>
<reference evidence="18" key="1">
    <citation type="submission" date="2021-06" db="EMBL/GenBank/DDBJ databases">
        <authorList>
            <person name="Kallberg Y."/>
            <person name="Tangrot J."/>
            <person name="Rosling A."/>
        </authorList>
    </citation>
    <scope>NUCLEOTIDE SEQUENCE</scope>
    <source>
        <strain evidence="18">MT106</strain>
    </source>
</reference>
<dbReference type="PANTHER" id="PTHR23410:SF12">
    <property type="entry name" value="LARGE RIBOSOMAL SUBUNIT PROTEIN UL18"/>
    <property type="match status" value="1"/>
</dbReference>
<dbReference type="HAMAP" id="MF_01337_A">
    <property type="entry name" value="Ribosomal_uL18_A"/>
    <property type="match status" value="1"/>
</dbReference>
<keyword evidence="12" id="KW-0689">Ribosomal protein</keyword>
<sequence>MATFTTYNTELYGLEPSTFKFTLDNIVDPQFETSDQNARNVLSRAATLLASGEVVAIPTETVYGLAANALSSQGIAKIYSVKNRPADNPLIVHISSLKMLLSIFQEDIPAIYLPLIKKFWPGPLTILLPKPNIIPNEVTCNQKTVAIRFPSHPIARALITECGFPLAAPSANISGRPSPTLGIHVLNDLNRKITMIIDGGQCKSGVESTVLDAISNPKQPVILRPGGITFEDLVVMPGMSELKVYKKDFVDENLERAPSTPGMKYKHYSPDAKVILIDAIIQDQKMQVAIEREINEIRKETGKKRIGLLKTTLKNFLTESPYYAFVNYIEINNNNKIINYHLNDANYADNNILIDSIIKDMDLIVYNLGDSIKHPEEIARELFKSMRYLDELKVDYIIVEGVSEEKEDGKTDYYARKRLVVQAKNRYNSPKYRLVVRFTNKDIFVQIVYAKLQGDFVLTSANSHELPKYGIKVGLTNWAAAYATGLLAARRVLTNLNLADKYEGVVEPDGTIAPIEPLDDSPRPFKAYLDVGLKRTSTGSKVFAVTKGASDGGIFIPHSENRFPGYSTESKSLDSEVLRKYIYGGHVADYMRLLQDEDDDRYKRQFSQFIEKGVTADDLEDIYKNAHAKIRADPSFVPTKKTKDYKTAFAKYHKKRLNLKQRRNKVQQKIAAFKRAQAAEGEE</sequence>
<dbReference type="EMBL" id="CAJVPL010000436">
    <property type="protein sequence ID" value="CAG8496858.1"/>
    <property type="molecule type" value="Genomic_DNA"/>
</dbReference>
<dbReference type="GO" id="GO:0061710">
    <property type="term" value="F:L-threonylcarbamoyladenylate synthase"/>
    <property type="evidence" value="ECO:0007669"/>
    <property type="project" value="UniProtKB-EC"/>
</dbReference>
<keyword evidence="19" id="KW-1185">Reference proteome</keyword>
<evidence type="ECO:0000256" key="3">
    <source>
        <dbReference type="ARBA" id="ARBA00007663"/>
    </source>
</evidence>
<keyword evidence="7" id="KW-0808">Transferase</keyword>
<dbReference type="GO" id="GO:0003725">
    <property type="term" value="F:double-stranded RNA binding"/>
    <property type="evidence" value="ECO:0007669"/>
    <property type="project" value="InterPro"/>
</dbReference>
<organism evidence="18 19">
    <name type="scientific">Ambispora gerdemannii</name>
    <dbReference type="NCBI Taxonomy" id="144530"/>
    <lineage>
        <taxon>Eukaryota</taxon>
        <taxon>Fungi</taxon>
        <taxon>Fungi incertae sedis</taxon>
        <taxon>Mucoromycota</taxon>
        <taxon>Glomeromycotina</taxon>
        <taxon>Glomeromycetes</taxon>
        <taxon>Archaeosporales</taxon>
        <taxon>Ambisporaceae</taxon>
        <taxon>Ambispora</taxon>
    </lineage>
</organism>
<keyword evidence="8" id="KW-0819">tRNA processing</keyword>
<evidence type="ECO:0000256" key="15">
    <source>
        <dbReference type="ARBA" id="ARBA00048366"/>
    </source>
</evidence>
<dbReference type="Gene3D" id="3.30.420.100">
    <property type="match status" value="1"/>
</dbReference>
<keyword evidence="6" id="KW-0963">Cytoplasm</keyword>
<evidence type="ECO:0000256" key="9">
    <source>
        <dbReference type="ARBA" id="ARBA00022695"/>
    </source>
</evidence>
<proteinExistence type="inferred from homology"/>
<keyword evidence="10" id="KW-0547">Nucleotide-binding</keyword>
<evidence type="ECO:0000313" key="18">
    <source>
        <dbReference type="EMBL" id="CAG8496858.1"/>
    </source>
</evidence>
<evidence type="ECO:0000256" key="14">
    <source>
        <dbReference type="ARBA" id="ARBA00029774"/>
    </source>
</evidence>
<dbReference type="InterPro" id="IPR017945">
    <property type="entry name" value="DHBP_synth_RibB-like_a/b_dom"/>
</dbReference>
<comment type="similarity">
    <text evidence="3">Belongs to the SUA5 family.</text>
</comment>
<dbReference type="GO" id="GO:0002949">
    <property type="term" value="P:tRNA threonylcarbamoyladenosine modification"/>
    <property type="evidence" value="ECO:0007669"/>
    <property type="project" value="UniProtKB-ARBA"/>
</dbReference>
<feature type="domain" description="YrdC-like" evidence="17">
    <location>
        <begin position="39"/>
        <end position="228"/>
    </location>
</feature>
<evidence type="ECO:0000256" key="10">
    <source>
        <dbReference type="ARBA" id="ARBA00022741"/>
    </source>
</evidence>
<dbReference type="Gene3D" id="3.90.870.10">
    <property type="entry name" value="DHBP synthase"/>
    <property type="match status" value="1"/>
</dbReference>
<dbReference type="GO" id="GO:0005524">
    <property type="term" value="F:ATP binding"/>
    <property type="evidence" value="ECO:0007669"/>
    <property type="project" value="UniProtKB-KW"/>
</dbReference>
<dbReference type="CDD" id="cd00432">
    <property type="entry name" value="Ribosomal_L18_L5e"/>
    <property type="match status" value="1"/>
</dbReference>
<dbReference type="Gene3D" id="3.40.50.11030">
    <property type="entry name" value="Threonylcarbamoyl-AMP synthase, C-terminal domain"/>
    <property type="match status" value="1"/>
</dbReference>
<dbReference type="FunFam" id="3.30.420.100:FF:000002">
    <property type="entry name" value="60S ribosomal protein L5"/>
    <property type="match status" value="1"/>
</dbReference>
<comment type="caution">
    <text evidence="18">The sequence shown here is derived from an EMBL/GenBank/DDBJ whole genome shotgun (WGS) entry which is preliminary data.</text>
</comment>
<dbReference type="GO" id="GO:0008097">
    <property type="term" value="F:5S rRNA binding"/>
    <property type="evidence" value="ECO:0007669"/>
    <property type="project" value="InterPro"/>
</dbReference>
<dbReference type="InterPro" id="IPR025607">
    <property type="entry name" value="Ribosomal_uL18_C_euk"/>
</dbReference>
<evidence type="ECO:0000256" key="2">
    <source>
        <dbReference type="ARBA" id="ARBA00007116"/>
    </source>
</evidence>
<dbReference type="InterPro" id="IPR057268">
    <property type="entry name" value="Ribosomal_L18"/>
</dbReference>
<evidence type="ECO:0000313" key="19">
    <source>
        <dbReference type="Proteomes" id="UP000789831"/>
    </source>
</evidence>
<keyword evidence="13" id="KW-0687">Ribonucleoprotein</keyword>
<evidence type="ECO:0000256" key="5">
    <source>
        <dbReference type="ARBA" id="ARBA00015492"/>
    </source>
</evidence>
<dbReference type="AlphaFoldDB" id="A0A9N8ZIP6"/>
<dbReference type="GO" id="GO:0022625">
    <property type="term" value="C:cytosolic large ribosomal subunit"/>
    <property type="evidence" value="ECO:0007669"/>
    <property type="project" value="TreeGrafter"/>
</dbReference>
<dbReference type="FunFam" id="3.90.870.10:FF:000008">
    <property type="entry name" value="Threonylcarbamoyl-AMP synthase"/>
    <property type="match status" value="1"/>
</dbReference>
<dbReference type="PANTHER" id="PTHR23410">
    <property type="entry name" value="RIBOSOMAL PROTEIN L5-RELATED"/>
    <property type="match status" value="1"/>
</dbReference>
<dbReference type="PRINTS" id="PR00058">
    <property type="entry name" value="RIBOSOMALL5"/>
</dbReference>
<evidence type="ECO:0000256" key="12">
    <source>
        <dbReference type="ARBA" id="ARBA00022980"/>
    </source>
</evidence>
<evidence type="ECO:0000256" key="7">
    <source>
        <dbReference type="ARBA" id="ARBA00022679"/>
    </source>
</evidence>
<evidence type="ECO:0000256" key="4">
    <source>
        <dbReference type="ARBA" id="ARBA00012584"/>
    </source>
</evidence>
<dbReference type="Pfam" id="PF17144">
    <property type="entry name" value="Ribosomal_L5e"/>
    <property type="match status" value="1"/>
</dbReference>
<dbReference type="OrthoDB" id="1618453at2759"/>
<keyword evidence="11" id="KW-0067">ATP-binding</keyword>
<dbReference type="InterPro" id="IPR038385">
    <property type="entry name" value="Sua5/YwlC_C"/>
</dbReference>
<comment type="subcellular location">
    <subcellularLocation>
        <location evidence="1">Cytoplasm</location>
    </subcellularLocation>
</comment>